<evidence type="ECO:0000256" key="5">
    <source>
        <dbReference type="PROSITE-ProRule" id="PRU10007"/>
    </source>
</evidence>
<dbReference type="PANTHER" id="PTHR42804">
    <property type="entry name" value="ALDEHYDE DEHYDROGENASE"/>
    <property type="match status" value="1"/>
</dbReference>
<evidence type="ECO:0000256" key="2">
    <source>
        <dbReference type="ARBA" id="ARBA00023002"/>
    </source>
</evidence>
<reference evidence="8 9" key="1">
    <citation type="submission" date="2024-06" db="EMBL/GenBank/DDBJ databases">
        <title>The Natural Products Discovery Center: Release of the First 8490 Sequenced Strains for Exploring Actinobacteria Biosynthetic Diversity.</title>
        <authorList>
            <person name="Kalkreuter E."/>
            <person name="Kautsar S.A."/>
            <person name="Yang D."/>
            <person name="Bader C.D."/>
            <person name="Teijaro C.N."/>
            <person name="Fluegel L."/>
            <person name="Davis C.M."/>
            <person name="Simpson J.R."/>
            <person name="Lauterbach L."/>
            <person name="Steele A.D."/>
            <person name="Gui C."/>
            <person name="Meng S."/>
            <person name="Li G."/>
            <person name="Viehrig K."/>
            <person name="Ye F."/>
            <person name="Su P."/>
            <person name="Kiefer A.F."/>
            <person name="Nichols A."/>
            <person name="Cepeda A.J."/>
            <person name="Yan W."/>
            <person name="Fan B."/>
            <person name="Jiang Y."/>
            <person name="Adhikari A."/>
            <person name="Zheng C.-J."/>
            <person name="Schuster L."/>
            <person name="Cowan T.M."/>
            <person name="Smanski M.J."/>
            <person name="Chevrette M.G."/>
            <person name="De Carvalho L.P.S."/>
            <person name="Shen B."/>
        </authorList>
    </citation>
    <scope>NUCLEOTIDE SEQUENCE [LARGE SCALE GENOMIC DNA]</scope>
    <source>
        <strain evidence="8 9">NPDC000634</strain>
    </source>
</reference>
<gene>
    <name evidence="8" type="ORF">ABT317_04490</name>
</gene>
<dbReference type="Proteomes" id="UP001458415">
    <property type="component" value="Unassembled WGS sequence"/>
</dbReference>
<evidence type="ECO:0000256" key="1">
    <source>
        <dbReference type="ARBA" id="ARBA00009986"/>
    </source>
</evidence>
<dbReference type="InterPro" id="IPR029510">
    <property type="entry name" value="Ald_DH_CS_GLU"/>
</dbReference>
<dbReference type="PANTHER" id="PTHR42804:SF1">
    <property type="entry name" value="ALDEHYDE DEHYDROGENASE-RELATED"/>
    <property type="match status" value="1"/>
</dbReference>
<keyword evidence="2 6" id="KW-0560">Oxidoreductase</keyword>
<proteinExistence type="inferred from homology"/>
<dbReference type="Gene3D" id="3.40.309.10">
    <property type="entry name" value="Aldehyde Dehydrogenase, Chain A, domain 2"/>
    <property type="match status" value="1"/>
</dbReference>
<sequence length="486" mass="51472">MSTIVRDTLFIGGEWQKPTSLASLTVISPSTEQAVGQVPDAGASDVHAAVDAARRAFDQGPWRFLSVGKRAEVLERALTLLETRLEEIADLVTAEMGLPTAIAKRKIPGAVNAGRYFLDLARNTPVSDVRETPFGPAAVLREPVGVVASIAPWNGPFNMAVAKIVPALVAGCSMVYKPAPETPLDAFFIAEALMEAGLPPGVFNLVTGGRDAGRALVAHPGVDKVSFTGSTAAGREIARECSGRFARLQLELGGKSAAIVVEDADPDTVMKGVAAGLFANTGQTCSAFSRILVPASRRDEWTDVLVAAAESFKLGDPFDPTTTMGPLVSHTQRQRVLRYIELGRAEGAVAATGGGVPEDLEVGYYVQPTVFVNAHNSMRIAREEIFGPVATVLTYESIDEAIEIANDSDFGLHGAVFTEDPALAAEIARSVRTGTFSINSFTHNTHAPFGGVKDSGIGRELGPEGMEAFHELKTVNLTQATEPFFI</sequence>
<dbReference type="InterPro" id="IPR016160">
    <property type="entry name" value="Ald_DH_CS_CYS"/>
</dbReference>
<dbReference type="Pfam" id="PF00171">
    <property type="entry name" value="Aldedh"/>
    <property type="match status" value="1"/>
</dbReference>
<evidence type="ECO:0000256" key="6">
    <source>
        <dbReference type="RuleBase" id="RU003345"/>
    </source>
</evidence>
<evidence type="ECO:0000313" key="8">
    <source>
        <dbReference type="EMBL" id="MER6976315.1"/>
    </source>
</evidence>
<evidence type="ECO:0000256" key="3">
    <source>
        <dbReference type="ARBA" id="ARBA00024226"/>
    </source>
</evidence>
<dbReference type="PROSITE" id="PS00687">
    <property type="entry name" value="ALDEHYDE_DEHYDR_GLU"/>
    <property type="match status" value="1"/>
</dbReference>
<feature type="domain" description="Aldehyde dehydrogenase" evidence="7">
    <location>
        <begin position="15"/>
        <end position="475"/>
    </location>
</feature>
<evidence type="ECO:0000313" key="9">
    <source>
        <dbReference type="Proteomes" id="UP001458415"/>
    </source>
</evidence>
<keyword evidence="9" id="KW-1185">Reference proteome</keyword>
<dbReference type="InterPro" id="IPR015590">
    <property type="entry name" value="Aldehyde_DH_dom"/>
</dbReference>
<dbReference type="SUPFAM" id="SSF53720">
    <property type="entry name" value="ALDH-like"/>
    <property type="match status" value="1"/>
</dbReference>
<dbReference type="RefSeq" id="WP_244217186.1">
    <property type="nucleotide sequence ID" value="NZ_MUBM01000104.1"/>
</dbReference>
<comment type="similarity">
    <text evidence="1 6">Belongs to the aldehyde dehydrogenase family.</text>
</comment>
<feature type="active site" evidence="5">
    <location>
        <position position="251"/>
    </location>
</feature>
<dbReference type="PROSITE" id="PS00070">
    <property type="entry name" value="ALDEHYDE_DEHYDR_CYS"/>
    <property type="match status" value="1"/>
</dbReference>
<organism evidence="8 9">
    <name type="scientific">Streptomyces carpinensis</name>
    <dbReference type="NCBI Taxonomy" id="66369"/>
    <lineage>
        <taxon>Bacteria</taxon>
        <taxon>Bacillati</taxon>
        <taxon>Actinomycetota</taxon>
        <taxon>Actinomycetes</taxon>
        <taxon>Kitasatosporales</taxon>
        <taxon>Streptomycetaceae</taxon>
        <taxon>Streptomyces</taxon>
    </lineage>
</organism>
<evidence type="ECO:0000259" key="7">
    <source>
        <dbReference type="Pfam" id="PF00171"/>
    </source>
</evidence>
<dbReference type="InterPro" id="IPR016162">
    <property type="entry name" value="Ald_DH_N"/>
</dbReference>
<comment type="catalytic activity">
    <reaction evidence="4">
        <text>an aldehyde + NAD(+) + H2O = a carboxylate + NADH + 2 H(+)</text>
        <dbReference type="Rhea" id="RHEA:16185"/>
        <dbReference type="ChEBI" id="CHEBI:15377"/>
        <dbReference type="ChEBI" id="CHEBI:15378"/>
        <dbReference type="ChEBI" id="CHEBI:17478"/>
        <dbReference type="ChEBI" id="CHEBI:29067"/>
        <dbReference type="ChEBI" id="CHEBI:57540"/>
        <dbReference type="ChEBI" id="CHEBI:57945"/>
        <dbReference type="EC" id="1.2.1.3"/>
    </reaction>
</comment>
<accession>A0ABV1VWK3</accession>
<evidence type="ECO:0000256" key="4">
    <source>
        <dbReference type="ARBA" id="ARBA00049194"/>
    </source>
</evidence>
<dbReference type="InterPro" id="IPR016161">
    <property type="entry name" value="Ald_DH/histidinol_DH"/>
</dbReference>
<protein>
    <recommendedName>
        <fullName evidence="3">aldehyde dehydrogenase (NAD(+))</fullName>
        <ecNumber evidence="3">1.2.1.3</ecNumber>
    </recommendedName>
</protein>
<dbReference type="InterPro" id="IPR016163">
    <property type="entry name" value="Ald_DH_C"/>
</dbReference>
<dbReference type="CDD" id="cd07139">
    <property type="entry name" value="ALDH_AldA-Rv0768"/>
    <property type="match status" value="1"/>
</dbReference>
<comment type="caution">
    <text evidence="8">The sequence shown here is derived from an EMBL/GenBank/DDBJ whole genome shotgun (WGS) entry which is preliminary data.</text>
</comment>
<name>A0ABV1VWK3_9ACTN</name>
<dbReference type="EMBL" id="JBEPCU010000035">
    <property type="protein sequence ID" value="MER6976315.1"/>
    <property type="molecule type" value="Genomic_DNA"/>
</dbReference>
<dbReference type="EC" id="1.2.1.3" evidence="3"/>
<dbReference type="Gene3D" id="3.40.605.10">
    <property type="entry name" value="Aldehyde Dehydrogenase, Chain A, domain 1"/>
    <property type="match status" value="1"/>
</dbReference>